<dbReference type="Proteomes" id="UP000283269">
    <property type="component" value="Unassembled WGS sequence"/>
</dbReference>
<keyword evidence="2" id="KW-1185">Reference proteome</keyword>
<dbReference type="OrthoDB" id="1418352at2759"/>
<evidence type="ECO:0000313" key="2">
    <source>
        <dbReference type="Proteomes" id="UP000283269"/>
    </source>
</evidence>
<evidence type="ECO:0000313" key="1">
    <source>
        <dbReference type="EMBL" id="PPQ82572.1"/>
    </source>
</evidence>
<proteinExistence type="predicted"/>
<accession>A0A409WVP1</accession>
<dbReference type="Gene3D" id="1.25.40.570">
    <property type="match status" value="1"/>
</dbReference>
<organism evidence="1 2">
    <name type="scientific">Psilocybe cyanescens</name>
    <dbReference type="NCBI Taxonomy" id="93625"/>
    <lineage>
        <taxon>Eukaryota</taxon>
        <taxon>Fungi</taxon>
        <taxon>Dikarya</taxon>
        <taxon>Basidiomycota</taxon>
        <taxon>Agaricomycotina</taxon>
        <taxon>Agaricomycetes</taxon>
        <taxon>Agaricomycetidae</taxon>
        <taxon>Agaricales</taxon>
        <taxon>Agaricineae</taxon>
        <taxon>Strophariaceae</taxon>
        <taxon>Psilocybe</taxon>
    </lineage>
</organism>
<reference evidence="1 2" key="1">
    <citation type="journal article" date="2018" name="Evol. Lett.">
        <title>Horizontal gene cluster transfer increased hallucinogenic mushroom diversity.</title>
        <authorList>
            <person name="Reynolds H.T."/>
            <person name="Vijayakumar V."/>
            <person name="Gluck-Thaler E."/>
            <person name="Korotkin H.B."/>
            <person name="Matheny P.B."/>
            <person name="Slot J.C."/>
        </authorList>
    </citation>
    <scope>NUCLEOTIDE SEQUENCE [LARGE SCALE GENOMIC DNA]</scope>
    <source>
        <strain evidence="1 2">2631</strain>
    </source>
</reference>
<protein>
    <submittedName>
        <fullName evidence="1">Uncharacterized protein</fullName>
    </submittedName>
</protein>
<comment type="caution">
    <text evidence="1">The sequence shown here is derived from an EMBL/GenBank/DDBJ whole genome shotgun (WGS) entry which is preliminary data.</text>
</comment>
<dbReference type="STRING" id="93625.A0A409WVP1"/>
<name>A0A409WVP1_PSICY</name>
<dbReference type="InterPro" id="IPR050871">
    <property type="entry name" value="26S_Proteasome/COP9_Components"/>
</dbReference>
<gene>
    <name evidence="1" type="ORF">CVT25_007190</name>
</gene>
<dbReference type="AlphaFoldDB" id="A0A409WVP1"/>
<dbReference type="InParanoid" id="A0A409WVP1"/>
<sequence length="87" mass="9377">MPALQAQLDLQSGILQAEEKGYSTAYSYFFEALENLSAIGEGVGGNEGWGNGGGRALEALKYMLLCEVMLNLTSPDLHGRFSYIVLS</sequence>
<dbReference type="EMBL" id="NHYD01003122">
    <property type="protein sequence ID" value="PPQ82572.1"/>
    <property type="molecule type" value="Genomic_DNA"/>
</dbReference>
<dbReference type="PANTHER" id="PTHR10678">
    <property type="entry name" value="26S PROTEASOME NON-ATPASE REGULATORY SUBUNIT 11/COP9 SIGNALOSOME COMPLEX SUBUNIT 2"/>
    <property type="match status" value="1"/>
</dbReference>